<dbReference type="EMBL" id="CH964282">
    <property type="protein sequence ID" value="EDW85644.1"/>
    <property type="molecule type" value="Genomic_DNA"/>
</dbReference>
<feature type="transmembrane region" description="Helical" evidence="6">
    <location>
        <begin position="358"/>
        <end position="380"/>
    </location>
</feature>
<feature type="transmembrane region" description="Helical" evidence="6">
    <location>
        <begin position="6"/>
        <end position="23"/>
    </location>
</feature>
<dbReference type="GO" id="GO:0007165">
    <property type="term" value="P:signal transduction"/>
    <property type="evidence" value="ECO:0007669"/>
    <property type="project" value="UniProtKB-KW"/>
</dbReference>
<comment type="caution">
    <text evidence="6">Lacks conserved residue(s) required for the propagation of feature annotation.</text>
</comment>
<dbReference type="GO" id="GO:0005886">
    <property type="term" value="C:plasma membrane"/>
    <property type="evidence" value="ECO:0007669"/>
    <property type="project" value="UniProtKB-SubCell"/>
</dbReference>
<dbReference type="GO" id="GO:0050909">
    <property type="term" value="P:sensory perception of taste"/>
    <property type="evidence" value="ECO:0007669"/>
    <property type="project" value="InterPro"/>
</dbReference>
<comment type="function">
    <text evidence="6">Gustatory receptor which mediates acceptance or avoidance behavior, depending on its substrates.</text>
</comment>
<reference evidence="7 8" key="1">
    <citation type="journal article" date="2007" name="Nature">
        <title>Evolution of genes and genomes on the Drosophila phylogeny.</title>
        <authorList>
            <consortium name="Drosophila 12 Genomes Consortium"/>
            <person name="Clark A.G."/>
            <person name="Eisen M.B."/>
            <person name="Smith D.R."/>
            <person name="Bergman C.M."/>
            <person name="Oliver B."/>
            <person name="Markow T.A."/>
            <person name="Kaufman T.C."/>
            <person name="Kellis M."/>
            <person name="Gelbart W."/>
            <person name="Iyer V.N."/>
            <person name="Pollard D.A."/>
            <person name="Sackton T.B."/>
            <person name="Larracuente A.M."/>
            <person name="Singh N.D."/>
            <person name="Abad J.P."/>
            <person name="Abt D.N."/>
            <person name="Adryan B."/>
            <person name="Aguade M."/>
            <person name="Akashi H."/>
            <person name="Anderson W.W."/>
            <person name="Aquadro C.F."/>
            <person name="Ardell D.H."/>
            <person name="Arguello R."/>
            <person name="Artieri C.G."/>
            <person name="Barbash D.A."/>
            <person name="Barker D."/>
            <person name="Barsanti P."/>
            <person name="Batterham P."/>
            <person name="Batzoglou S."/>
            <person name="Begun D."/>
            <person name="Bhutkar A."/>
            <person name="Blanco E."/>
            <person name="Bosak S.A."/>
            <person name="Bradley R.K."/>
            <person name="Brand A.D."/>
            <person name="Brent M.R."/>
            <person name="Brooks A.N."/>
            <person name="Brown R.H."/>
            <person name="Butlin R.K."/>
            <person name="Caggese C."/>
            <person name="Calvi B.R."/>
            <person name="Bernardo de Carvalho A."/>
            <person name="Caspi A."/>
            <person name="Castrezana S."/>
            <person name="Celniker S.E."/>
            <person name="Chang J.L."/>
            <person name="Chapple C."/>
            <person name="Chatterji S."/>
            <person name="Chinwalla A."/>
            <person name="Civetta A."/>
            <person name="Clifton S.W."/>
            <person name="Comeron J.M."/>
            <person name="Costello J.C."/>
            <person name="Coyne J.A."/>
            <person name="Daub J."/>
            <person name="David R.G."/>
            <person name="Delcher A.L."/>
            <person name="Delehaunty K."/>
            <person name="Do C.B."/>
            <person name="Ebling H."/>
            <person name="Edwards K."/>
            <person name="Eickbush T."/>
            <person name="Evans J.D."/>
            <person name="Filipski A."/>
            <person name="Findeiss S."/>
            <person name="Freyhult E."/>
            <person name="Fulton L."/>
            <person name="Fulton R."/>
            <person name="Garcia A.C."/>
            <person name="Gardiner A."/>
            <person name="Garfield D.A."/>
            <person name="Garvin B.E."/>
            <person name="Gibson G."/>
            <person name="Gilbert D."/>
            <person name="Gnerre S."/>
            <person name="Godfrey J."/>
            <person name="Good R."/>
            <person name="Gotea V."/>
            <person name="Gravely B."/>
            <person name="Greenberg A.J."/>
            <person name="Griffiths-Jones S."/>
            <person name="Gross S."/>
            <person name="Guigo R."/>
            <person name="Gustafson E.A."/>
            <person name="Haerty W."/>
            <person name="Hahn M.W."/>
            <person name="Halligan D.L."/>
            <person name="Halpern A.L."/>
            <person name="Halter G.M."/>
            <person name="Han M.V."/>
            <person name="Heger A."/>
            <person name="Hillier L."/>
            <person name="Hinrichs A.S."/>
            <person name="Holmes I."/>
            <person name="Hoskins R.A."/>
            <person name="Hubisz M.J."/>
            <person name="Hultmark D."/>
            <person name="Huntley M.A."/>
            <person name="Jaffe D.B."/>
            <person name="Jagadeeshan S."/>
            <person name="Jeck W.R."/>
            <person name="Johnson J."/>
            <person name="Jones C.D."/>
            <person name="Jordan W.C."/>
            <person name="Karpen G.H."/>
            <person name="Kataoka E."/>
            <person name="Keightley P.D."/>
            <person name="Kheradpour P."/>
            <person name="Kirkness E.F."/>
            <person name="Koerich L.B."/>
            <person name="Kristiansen K."/>
            <person name="Kudrna D."/>
            <person name="Kulathinal R.J."/>
            <person name="Kumar S."/>
            <person name="Kwok R."/>
            <person name="Lander E."/>
            <person name="Langley C.H."/>
            <person name="Lapoint R."/>
            <person name="Lazzaro B.P."/>
            <person name="Lee S.J."/>
            <person name="Levesque L."/>
            <person name="Li R."/>
            <person name="Lin C.F."/>
            <person name="Lin M.F."/>
            <person name="Lindblad-Toh K."/>
            <person name="Llopart A."/>
            <person name="Long M."/>
            <person name="Low L."/>
            <person name="Lozovsky E."/>
            <person name="Lu J."/>
            <person name="Luo M."/>
            <person name="Machado C.A."/>
            <person name="Makalowski W."/>
            <person name="Marzo M."/>
            <person name="Matsuda M."/>
            <person name="Matzkin L."/>
            <person name="McAllister B."/>
            <person name="McBride C.S."/>
            <person name="McKernan B."/>
            <person name="McKernan K."/>
            <person name="Mendez-Lago M."/>
            <person name="Minx P."/>
            <person name="Mollenhauer M.U."/>
            <person name="Montooth K."/>
            <person name="Mount S.M."/>
            <person name="Mu X."/>
            <person name="Myers E."/>
            <person name="Negre B."/>
            <person name="Newfeld S."/>
            <person name="Nielsen R."/>
            <person name="Noor M.A."/>
            <person name="O'Grady P."/>
            <person name="Pachter L."/>
            <person name="Papaceit M."/>
            <person name="Parisi M.J."/>
            <person name="Parisi M."/>
            <person name="Parts L."/>
            <person name="Pedersen J.S."/>
            <person name="Pesole G."/>
            <person name="Phillippy A.M."/>
            <person name="Ponting C.P."/>
            <person name="Pop M."/>
            <person name="Porcelli D."/>
            <person name="Powell J.R."/>
            <person name="Prohaska S."/>
            <person name="Pruitt K."/>
            <person name="Puig M."/>
            <person name="Quesneville H."/>
            <person name="Ram K.R."/>
            <person name="Rand D."/>
            <person name="Rasmussen M.D."/>
            <person name="Reed L.K."/>
            <person name="Reenan R."/>
            <person name="Reily A."/>
            <person name="Remington K.A."/>
            <person name="Rieger T.T."/>
            <person name="Ritchie M.G."/>
            <person name="Robin C."/>
            <person name="Rogers Y.H."/>
            <person name="Rohde C."/>
            <person name="Rozas J."/>
            <person name="Rubenfield M.J."/>
            <person name="Ruiz A."/>
            <person name="Russo S."/>
            <person name="Salzberg S.L."/>
            <person name="Sanchez-Gracia A."/>
            <person name="Saranga D.J."/>
            <person name="Sato H."/>
            <person name="Schaeffer S.W."/>
            <person name="Schatz M.C."/>
            <person name="Schlenke T."/>
            <person name="Schwartz R."/>
            <person name="Segarra C."/>
            <person name="Singh R.S."/>
            <person name="Sirot L."/>
            <person name="Sirota M."/>
            <person name="Sisneros N.B."/>
            <person name="Smith C.D."/>
            <person name="Smith T.F."/>
            <person name="Spieth J."/>
            <person name="Stage D.E."/>
            <person name="Stark A."/>
            <person name="Stephan W."/>
            <person name="Strausberg R.L."/>
            <person name="Strempel S."/>
            <person name="Sturgill D."/>
            <person name="Sutton G."/>
            <person name="Sutton G.G."/>
            <person name="Tao W."/>
            <person name="Teichmann S."/>
            <person name="Tobari Y.N."/>
            <person name="Tomimura Y."/>
            <person name="Tsolas J.M."/>
            <person name="Valente V.L."/>
            <person name="Venter E."/>
            <person name="Venter J.C."/>
            <person name="Vicario S."/>
            <person name="Vieira F.G."/>
            <person name="Vilella A.J."/>
            <person name="Villasante A."/>
            <person name="Walenz B."/>
            <person name="Wang J."/>
            <person name="Wasserman M."/>
            <person name="Watts T."/>
            <person name="Wilson D."/>
            <person name="Wilson R.K."/>
            <person name="Wing R.A."/>
            <person name="Wolfner M.F."/>
            <person name="Wong A."/>
            <person name="Wong G.K."/>
            <person name="Wu C.I."/>
            <person name="Wu G."/>
            <person name="Yamamoto D."/>
            <person name="Yang H.P."/>
            <person name="Yang S.P."/>
            <person name="Yorke J.A."/>
            <person name="Yoshida K."/>
            <person name="Zdobnov E."/>
            <person name="Zhang P."/>
            <person name="Zhang Y."/>
            <person name="Zimin A.V."/>
            <person name="Baldwin J."/>
            <person name="Abdouelleil A."/>
            <person name="Abdulkadir J."/>
            <person name="Abebe A."/>
            <person name="Abera B."/>
            <person name="Abreu J."/>
            <person name="Acer S.C."/>
            <person name="Aftuck L."/>
            <person name="Alexander A."/>
            <person name="An P."/>
            <person name="Anderson E."/>
            <person name="Anderson S."/>
            <person name="Arachi H."/>
            <person name="Azer M."/>
            <person name="Bachantsang P."/>
            <person name="Barry A."/>
            <person name="Bayul T."/>
            <person name="Berlin A."/>
            <person name="Bessette D."/>
            <person name="Bloom T."/>
            <person name="Blye J."/>
            <person name="Boguslavskiy L."/>
            <person name="Bonnet C."/>
            <person name="Boukhgalter B."/>
            <person name="Bourzgui I."/>
            <person name="Brown A."/>
            <person name="Cahill P."/>
            <person name="Channer S."/>
            <person name="Cheshatsang Y."/>
            <person name="Chuda L."/>
            <person name="Citroen M."/>
            <person name="Collymore A."/>
            <person name="Cooke P."/>
            <person name="Costello M."/>
            <person name="D'Aco K."/>
            <person name="Daza R."/>
            <person name="De Haan G."/>
            <person name="DeGray S."/>
            <person name="DeMaso C."/>
            <person name="Dhargay N."/>
            <person name="Dooley K."/>
            <person name="Dooley E."/>
            <person name="Doricent M."/>
            <person name="Dorje P."/>
            <person name="Dorjee K."/>
            <person name="Dupes A."/>
            <person name="Elong R."/>
            <person name="Falk J."/>
            <person name="Farina A."/>
            <person name="Faro S."/>
            <person name="Ferguson D."/>
            <person name="Fisher S."/>
            <person name="Foley C.D."/>
            <person name="Franke A."/>
            <person name="Friedrich D."/>
            <person name="Gadbois L."/>
            <person name="Gearin G."/>
            <person name="Gearin C.R."/>
            <person name="Giannoukos G."/>
            <person name="Goode T."/>
            <person name="Graham J."/>
            <person name="Grandbois E."/>
            <person name="Grewal S."/>
            <person name="Gyaltsen K."/>
            <person name="Hafez N."/>
            <person name="Hagos B."/>
            <person name="Hall J."/>
            <person name="Henson C."/>
            <person name="Hollinger A."/>
            <person name="Honan T."/>
            <person name="Huard M.D."/>
            <person name="Hughes L."/>
            <person name="Hurhula B."/>
            <person name="Husby M.E."/>
            <person name="Kamat A."/>
            <person name="Kanga B."/>
            <person name="Kashin S."/>
            <person name="Khazanovich D."/>
            <person name="Kisner P."/>
            <person name="Lance K."/>
            <person name="Lara M."/>
            <person name="Lee W."/>
            <person name="Lennon N."/>
            <person name="Letendre F."/>
            <person name="LeVine R."/>
            <person name="Lipovsky A."/>
            <person name="Liu X."/>
            <person name="Liu J."/>
            <person name="Liu S."/>
            <person name="Lokyitsang T."/>
            <person name="Lokyitsang Y."/>
            <person name="Lubonja R."/>
            <person name="Lui A."/>
            <person name="MacDonald P."/>
            <person name="Magnisalis V."/>
            <person name="Maru K."/>
            <person name="Matthews C."/>
            <person name="McCusker W."/>
            <person name="McDonough S."/>
            <person name="Mehta T."/>
            <person name="Meldrim J."/>
            <person name="Meneus L."/>
            <person name="Mihai O."/>
            <person name="Mihalev A."/>
            <person name="Mihova T."/>
            <person name="Mittelman R."/>
            <person name="Mlenga V."/>
            <person name="Montmayeur A."/>
            <person name="Mulrain L."/>
            <person name="Navidi A."/>
            <person name="Naylor J."/>
            <person name="Negash T."/>
            <person name="Nguyen T."/>
            <person name="Nguyen N."/>
            <person name="Nicol R."/>
            <person name="Norbu C."/>
            <person name="Norbu N."/>
            <person name="Novod N."/>
            <person name="O'Neill B."/>
            <person name="Osman S."/>
            <person name="Markiewicz E."/>
            <person name="Oyono O.L."/>
            <person name="Patti C."/>
            <person name="Phunkhang P."/>
            <person name="Pierre F."/>
            <person name="Priest M."/>
            <person name="Raghuraman S."/>
            <person name="Rege F."/>
            <person name="Reyes R."/>
            <person name="Rise C."/>
            <person name="Rogov P."/>
            <person name="Ross K."/>
            <person name="Ryan E."/>
            <person name="Settipalli S."/>
            <person name="Shea T."/>
            <person name="Sherpa N."/>
            <person name="Shi L."/>
            <person name="Shih D."/>
            <person name="Sparrow T."/>
            <person name="Spaulding J."/>
            <person name="Stalker J."/>
            <person name="Stange-Thomann N."/>
            <person name="Stavropoulos S."/>
            <person name="Stone C."/>
            <person name="Strader C."/>
            <person name="Tesfaye S."/>
            <person name="Thomson T."/>
            <person name="Thoulutsang Y."/>
            <person name="Thoulutsang D."/>
            <person name="Topham K."/>
            <person name="Topping I."/>
            <person name="Tsamla T."/>
            <person name="Vassiliev H."/>
            <person name="Vo A."/>
            <person name="Wangchuk T."/>
            <person name="Wangdi T."/>
            <person name="Weiand M."/>
            <person name="Wilkinson J."/>
            <person name="Wilson A."/>
            <person name="Yadav S."/>
            <person name="Young G."/>
            <person name="Yu Q."/>
            <person name="Zembek L."/>
            <person name="Zhong D."/>
            <person name="Zimmer A."/>
            <person name="Zwirko Z."/>
            <person name="Jaffe D.B."/>
            <person name="Alvarez P."/>
            <person name="Brockman W."/>
            <person name="Butler J."/>
            <person name="Chin C."/>
            <person name="Gnerre S."/>
            <person name="Grabherr M."/>
            <person name="Kleber M."/>
            <person name="Mauceli E."/>
            <person name="MacCallum I."/>
        </authorList>
    </citation>
    <scope>NUCLEOTIDE SEQUENCE [LARGE SCALE GENOMIC DNA]</scope>
    <source>
        <strain evidence="8">Tucson 14030-0811.24</strain>
    </source>
</reference>
<organism evidence="7 8">
    <name type="scientific">Drosophila willistoni</name>
    <name type="common">Fruit fly</name>
    <dbReference type="NCBI Taxonomy" id="7260"/>
    <lineage>
        <taxon>Eukaryota</taxon>
        <taxon>Metazoa</taxon>
        <taxon>Ecdysozoa</taxon>
        <taxon>Arthropoda</taxon>
        <taxon>Hexapoda</taxon>
        <taxon>Insecta</taxon>
        <taxon>Pterygota</taxon>
        <taxon>Neoptera</taxon>
        <taxon>Endopterygota</taxon>
        <taxon>Diptera</taxon>
        <taxon>Brachycera</taxon>
        <taxon>Muscomorpha</taxon>
        <taxon>Ephydroidea</taxon>
        <taxon>Drosophilidae</taxon>
        <taxon>Drosophila</taxon>
        <taxon>Sophophora</taxon>
    </lineage>
</organism>
<evidence type="ECO:0000256" key="4">
    <source>
        <dbReference type="ARBA" id="ARBA00022989"/>
    </source>
</evidence>
<dbReference type="eggNOG" id="KOG4294">
    <property type="taxonomic scope" value="Eukaryota"/>
</dbReference>
<evidence type="ECO:0000256" key="5">
    <source>
        <dbReference type="ARBA" id="ARBA00023136"/>
    </source>
</evidence>
<comment type="similarity">
    <text evidence="6">Belongs to the insect chemoreceptor superfamily. Gustatory receptor (GR) family.</text>
</comment>
<evidence type="ECO:0000256" key="2">
    <source>
        <dbReference type="ARBA" id="ARBA00022475"/>
    </source>
</evidence>
<evidence type="ECO:0000256" key="3">
    <source>
        <dbReference type="ARBA" id="ARBA00022692"/>
    </source>
</evidence>
<proteinExistence type="inferred from homology"/>
<keyword evidence="2 6" id="KW-1003">Cell membrane</keyword>
<feature type="transmembrane region" description="Helical" evidence="6">
    <location>
        <begin position="160"/>
        <end position="182"/>
    </location>
</feature>
<comment type="subcellular location">
    <subcellularLocation>
        <location evidence="1 6">Cell membrane</location>
        <topology evidence="1 6">Multi-pass membrane protein</topology>
    </subcellularLocation>
</comment>
<dbReference type="AlphaFoldDB" id="B4NMQ5"/>
<evidence type="ECO:0000313" key="7">
    <source>
        <dbReference type="EMBL" id="EDW85644.1"/>
    </source>
</evidence>
<dbReference type="InterPro" id="IPR013604">
    <property type="entry name" value="7TM_chemorcpt"/>
</dbReference>
<feature type="transmembrane region" description="Helical" evidence="6">
    <location>
        <begin position="64"/>
        <end position="85"/>
    </location>
</feature>
<evidence type="ECO:0000256" key="1">
    <source>
        <dbReference type="ARBA" id="ARBA00004651"/>
    </source>
</evidence>
<sequence>MNNSQGNSHLGLFWIIGLCLAVAPSKRRRALHGIWCLLVLGYVCSFNIWKCISFNSDMLTIERVLYLMEYPGNMFIVALIIYNVIRSGPRRKYIARQTKLFQVIFGPDQSKSAHQFRARLHRKSFKLLLMTLAFHSLCLLIDMSYFGFDWVKTWSSNSVHNLPAVIISLNLLQFDLALRFLCLLEKQLCRRLEELRLSQRPPMGLNKLDVRYELAFSLLVNAGGGSLLLLEQIRSASSQLNRLHEQLIGSFGLILVLNCGNSLISLCEEVFSLFKFFEKPEWDEWLLLIYRCLWSFMHAERIWFILVANERLLEQKCHLSMLLNQLVVCETRLEQSVNRFLLEIQVGLRQKACGIIDLDTLALGGFISAFMAIVIFLIQIELGNKSLMGFAVNRSHWNYV</sequence>
<name>B4NMQ5_DROWI</name>
<dbReference type="OrthoDB" id="7883700at2759"/>
<keyword evidence="8" id="KW-1185">Reference proteome</keyword>
<keyword evidence="6" id="KW-0807">Transducer</keyword>
<dbReference type="InParanoid" id="B4NMQ5"/>
<dbReference type="HOGENOM" id="CLU_682010_0_0_1"/>
<dbReference type="OMA" id="CGSHLER"/>
<dbReference type="Pfam" id="PF08395">
    <property type="entry name" value="7tm_7"/>
    <property type="match status" value="1"/>
</dbReference>
<keyword evidence="3 6" id="KW-0812">Transmembrane</keyword>
<protein>
    <recommendedName>
        <fullName evidence="6">Gustatory receptor</fullName>
    </recommendedName>
</protein>
<accession>B4NMQ5</accession>
<keyword evidence="5 6" id="KW-0472">Membrane</keyword>
<keyword evidence="6" id="KW-0675">Receptor</keyword>
<dbReference type="PhylomeDB" id="B4NMQ5"/>
<evidence type="ECO:0000256" key="6">
    <source>
        <dbReference type="RuleBase" id="RU363108"/>
    </source>
</evidence>
<keyword evidence="4 6" id="KW-1133">Transmembrane helix</keyword>
<dbReference type="Proteomes" id="UP000007798">
    <property type="component" value="Unassembled WGS sequence"/>
</dbReference>
<dbReference type="FunCoup" id="B4NMQ5">
    <property type="interactions" value="9"/>
</dbReference>
<dbReference type="KEGG" id="dwi:6652365"/>
<evidence type="ECO:0000313" key="8">
    <source>
        <dbReference type="Proteomes" id="UP000007798"/>
    </source>
</evidence>
<feature type="transmembrane region" description="Helical" evidence="6">
    <location>
        <begin position="30"/>
        <end position="49"/>
    </location>
</feature>
<gene>
    <name evidence="7" type="primary">Dwil\GK23047</name>
    <name evidence="7" type="ORF">Dwil_GK23047</name>
</gene>
<feature type="transmembrane region" description="Helical" evidence="6">
    <location>
        <begin position="127"/>
        <end position="148"/>
    </location>
</feature>